<organism evidence="3 4">
    <name type="scientific">Thanatephorus cucumeris (strain AG1-IA)</name>
    <name type="common">Rice sheath blight fungus</name>
    <name type="synonym">Rhizoctonia solani</name>
    <dbReference type="NCBI Taxonomy" id="983506"/>
    <lineage>
        <taxon>Eukaryota</taxon>
        <taxon>Fungi</taxon>
        <taxon>Dikarya</taxon>
        <taxon>Basidiomycota</taxon>
        <taxon>Agaricomycotina</taxon>
        <taxon>Agaricomycetes</taxon>
        <taxon>Cantharellales</taxon>
        <taxon>Ceratobasidiaceae</taxon>
        <taxon>Rhizoctonia</taxon>
        <taxon>Rhizoctonia solani AG-1</taxon>
    </lineage>
</organism>
<dbReference type="InterPro" id="IPR024078">
    <property type="entry name" value="LmbE-like_dom_sf"/>
</dbReference>
<dbReference type="EMBL" id="AFRT01000146">
    <property type="protein sequence ID" value="ELU45174.1"/>
    <property type="molecule type" value="Genomic_DNA"/>
</dbReference>
<dbReference type="PANTHER" id="PTHR12993">
    <property type="entry name" value="N-ACETYLGLUCOSAMINYL-PHOSPHATIDYLINOSITOL DE-N-ACETYLASE-RELATED"/>
    <property type="match status" value="1"/>
</dbReference>
<gene>
    <name evidence="3" type="ORF">AG1IA_00784</name>
</gene>
<protein>
    <recommendedName>
        <fullName evidence="2">N-acetylglucosaminylphosphatidylinositol deacetylase</fullName>
        <ecNumber evidence="2">3.5.1.89</ecNumber>
    </recommendedName>
</protein>
<dbReference type="OrthoDB" id="440160at2759"/>
<name>L8X938_THACA</name>
<keyword evidence="4" id="KW-1185">Reference proteome</keyword>
<dbReference type="PANTHER" id="PTHR12993:SF11">
    <property type="entry name" value="N-ACETYLGLUCOSAMINYL-PHOSPHATIDYLINOSITOL DE-N-ACETYLASE"/>
    <property type="match status" value="1"/>
</dbReference>
<evidence type="ECO:0000313" key="3">
    <source>
        <dbReference type="EMBL" id="ELU45174.1"/>
    </source>
</evidence>
<accession>L8X938</accession>
<comment type="caution">
    <text evidence="3">The sequence shown here is derived from an EMBL/GenBank/DDBJ whole genome shotgun (WGS) entry which is preliminary data.</text>
</comment>
<dbReference type="GO" id="GO:0005783">
    <property type="term" value="C:endoplasmic reticulum"/>
    <property type="evidence" value="ECO:0007669"/>
    <property type="project" value="TreeGrafter"/>
</dbReference>
<dbReference type="Gene3D" id="3.40.50.10320">
    <property type="entry name" value="LmbE-like"/>
    <property type="match status" value="1"/>
</dbReference>
<reference evidence="3 4" key="1">
    <citation type="journal article" date="2013" name="Nat. Commun.">
        <title>The evolution and pathogenic mechanisms of the rice sheath blight pathogen.</title>
        <authorList>
            <person name="Zheng A."/>
            <person name="Lin R."/>
            <person name="Xu L."/>
            <person name="Qin P."/>
            <person name="Tang C."/>
            <person name="Ai P."/>
            <person name="Zhang D."/>
            <person name="Liu Y."/>
            <person name="Sun Z."/>
            <person name="Feng H."/>
            <person name="Wang Y."/>
            <person name="Chen Y."/>
            <person name="Liang X."/>
            <person name="Fu R."/>
            <person name="Li Q."/>
            <person name="Zhang J."/>
            <person name="Yu X."/>
            <person name="Xie Z."/>
            <person name="Ding L."/>
            <person name="Guan P."/>
            <person name="Tang J."/>
            <person name="Liang Y."/>
            <person name="Wang S."/>
            <person name="Deng Q."/>
            <person name="Li S."/>
            <person name="Zhu J."/>
            <person name="Wang L."/>
            <person name="Liu H."/>
            <person name="Li P."/>
        </authorList>
    </citation>
    <scope>NUCLEOTIDE SEQUENCE [LARGE SCALE GENOMIC DNA]</scope>
    <source>
        <strain evidence="4">AG-1 IA</strain>
    </source>
</reference>
<dbReference type="UniPathway" id="UPA00196"/>
<evidence type="ECO:0000256" key="1">
    <source>
        <dbReference type="ARBA" id="ARBA00006066"/>
    </source>
</evidence>
<dbReference type="SUPFAM" id="SSF102588">
    <property type="entry name" value="LmbE-like"/>
    <property type="match status" value="1"/>
</dbReference>
<proteinExistence type="inferred from homology"/>
<dbReference type="GO" id="GO:0000225">
    <property type="term" value="F:N-acetylglucosaminylphosphatidylinositol deacetylase activity"/>
    <property type="evidence" value="ECO:0007669"/>
    <property type="project" value="UniProtKB-EC"/>
</dbReference>
<dbReference type="EC" id="3.5.1.89" evidence="2"/>
<dbReference type="Pfam" id="PF02585">
    <property type="entry name" value="PIG-L"/>
    <property type="match status" value="1"/>
</dbReference>
<dbReference type="GO" id="GO:0016020">
    <property type="term" value="C:membrane"/>
    <property type="evidence" value="ECO:0007669"/>
    <property type="project" value="GOC"/>
</dbReference>
<evidence type="ECO:0000313" key="4">
    <source>
        <dbReference type="Proteomes" id="UP000011668"/>
    </source>
</evidence>
<dbReference type="STRING" id="983506.L8X938"/>
<dbReference type="GO" id="GO:0006506">
    <property type="term" value="P:GPI anchor biosynthetic process"/>
    <property type="evidence" value="ECO:0007669"/>
    <property type="project" value="UniProtKB-UniPathway"/>
</dbReference>
<dbReference type="InterPro" id="IPR003737">
    <property type="entry name" value="GlcNAc_PI_deacetylase-related"/>
</dbReference>
<comment type="similarity">
    <text evidence="1">Belongs to the PIGL family.</text>
</comment>
<sequence length="186" mass="20808">MFFSPTILALKKQRRELRGLCLSVGNADGLGPTRAQEFVSSYAVLGLIPEELEILDHPCVLVDPVCEPFDPSALILPTHATQIITFDQHGISSHPNHISLYHAASSLRPQVQLWTLYTTGVLAKYTGYLGAVFPSASDQGVIFASGIEGYLTALSAMNQHWTQLVWFRWLYVGWSRYMWVNELREA</sequence>
<dbReference type="AlphaFoldDB" id="L8X938"/>
<dbReference type="HOGENOM" id="CLU_034979_0_1_1"/>
<evidence type="ECO:0000256" key="2">
    <source>
        <dbReference type="ARBA" id="ARBA00012176"/>
    </source>
</evidence>
<dbReference type="Proteomes" id="UP000011668">
    <property type="component" value="Unassembled WGS sequence"/>
</dbReference>
<dbReference type="OMA" id="QLLWYRY"/>